<sequence length="450" mass="50745">MQISMPENVRKIIEKLEEAGFEAYAVGGCIRDSILGRQPNDWDITTSARPLEIKALFRRTVDTGLQHGTVTVLLGGEGYEVTTYRIDGEYEDGRHPKEVVFTSNLTEDLRRRDFTINAMAYSERDGLVDVFDGMGDIGKGVIRCVGNAEERFTEDALRMLRAVRFSAQLGFSIEESTREAIAKLAGNLSKISAERIQAEMTKLLMSPHPEELRTAYETGITAVILPEFDRMMGTEQHTPHHFCTVGEHTLWALINVRADKVLRLAMLFHDMGKPAVRAADEKGQDHFIGHPEESVRVANEVLHRWKFDNDTINKVKCLVRFHDLRPALTPRSVRRMAHKVGGAMMPLLFEVQRADILAQSGCRREEKLHSLEMVGRIYEEVLEKGQCLSMKELAVSGKDLIADGMEPGKEIGCVLEALLNDVLEEPEHNTKEYLLTYSRELRNSPATNII</sequence>
<keyword evidence="1" id="KW-0548">Nucleotidyltransferase</keyword>
<evidence type="ECO:0000313" key="2">
    <source>
        <dbReference type="Proteomes" id="UP000307720"/>
    </source>
</evidence>
<accession>A0AC61R498</accession>
<reference evidence="1" key="1">
    <citation type="submission" date="2019-04" db="EMBL/GenBank/DDBJ databases">
        <title>Microbes associate with the intestines of laboratory mice.</title>
        <authorList>
            <person name="Navarre W."/>
            <person name="Wong E."/>
            <person name="Huang K."/>
            <person name="Tropini C."/>
            <person name="Ng K."/>
            <person name="Yu B."/>
        </authorList>
    </citation>
    <scope>NUCLEOTIDE SEQUENCE</scope>
    <source>
        <strain evidence="1">NM72_1-8</strain>
    </source>
</reference>
<dbReference type="EMBL" id="SRZB01000003">
    <property type="protein sequence ID" value="TGY00078.1"/>
    <property type="molecule type" value="Genomic_DNA"/>
</dbReference>
<evidence type="ECO:0000313" key="1">
    <source>
        <dbReference type="EMBL" id="TGY00078.1"/>
    </source>
</evidence>
<comment type="caution">
    <text evidence="1">The sequence shown here is derived from an EMBL/GenBank/DDBJ whole genome shotgun (WGS) entry which is preliminary data.</text>
</comment>
<gene>
    <name evidence="1" type="ORF">E5357_03400</name>
</gene>
<dbReference type="EC" id="2.7.7.72" evidence="1"/>
<organism evidence="1 2">
    <name type="scientific">Hominisplanchenecus murintestinalis</name>
    <dbReference type="NCBI Taxonomy" id="2941517"/>
    <lineage>
        <taxon>Bacteria</taxon>
        <taxon>Bacillati</taxon>
        <taxon>Bacillota</taxon>
        <taxon>Clostridia</taxon>
        <taxon>Lachnospirales</taxon>
        <taxon>Lachnospiraceae</taxon>
        <taxon>Hominisplanchenecus</taxon>
    </lineage>
</organism>
<keyword evidence="1" id="KW-0808">Transferase</keyword>
<name>A0AC61R498_9FIRM</name>
<dbReference type="Proteomes" id="UP000307720">
    <property type="component" value="Unassembled WGS sequence"/>
</dbReference>
<keyword evidence="2" id="KW-1185">Reference proteome</keyword>
<proteinExistence type="predicted"/>
<protein>
    <submittedName>
        <fullName evidence="1">CCA tRNA nucleotidyltransferase</fullName>
        <ecNumber evidence="1">2.7.7.72</ecNumber>
    </submittedName>
</protein>